<dbReference type="EMBL" id="ML993583">
    <property type="protein sequence ID" value="KAF2171265.1"/>
    <property type="molecule type" value="Genomic_DNA"/>
</dbReference>
<dbReference type="GeneID" id="54564883"/>
<protein>
    <recommendedName>
        <fullName evidence="4">PLAC8-domain-containing protein</fullName>
    </recommendedName>
</protein>
<accession>A0A6A6CW54</accession>
<feature type="region of interest" description="Disordered" evidence="1">
    <location>
        <begin position="120"/>
        <end position="170"/>
    </location>
</feature>
<dbReference type="NCBIfam" id="TIGR01571">
    <property type="entry name" value="A_thal_Cys_rich"/>
    <property type="match status" value="1"/>
</dbReference>
<proteinExistence type="predicted"/>
<dbReference type="RefSeq" id="XP_033672154.1">
    <property type="nucleotide sequence ID" value="XM_033811611.1"/>
</dbReference>
<dbReference type="AlphaFoldDB" id="A0A6A6CW54"/>
<dbReference type="InterPro" id="IPR006461">
    <property type="entry name" value="PLAC_motif_containing"/>
</dbReference>
<evidence type="ECO:0000256" key="1">
    <source>
        <dbReference type="SAM" id="MobiDB-lite"/>
    </source>
</evidence>
<evidence type="ECO:0000313" key="3">
    <source>
        <dbReference type="Proteomes" id="UP000799537"/>
    </source>
</evidence>
<dbReference type="OrthoDB" id="3642639at2759"/>
<evidence type="ECO:0008006" key="4">
    <source>
        <dbReference type="Google" id="ProtNLM"/>
    </source>
</evidence>
<organism evidence="2 3">
    <name type="scientific">Zasmidium cellare ATCC 36951</name>
    <dbReference type="NCBI Taxonomy" id="1080233"/>
    <lineage>
        <taxon>Eukaryota</taxon>
        <taxon>Fungi</taxon>
        <taxon>Dikarya</taxon>
        <taxon>Ascomycota</taxon>
        <taxon>Pezizomycotina</taxon>
        <taxon>Dothideomycetes</taxon>
        <taxon>Dothideomycetidae</taxon>
        <taxon>Mycosphaerellales</taxon>
        <taxon>Mycosphaerellaceae</taxon>
        <taxon>Zasmidium</taxon>
    </lineage>
</organism>
<keyword evidence="3" id="KW-1185">Reference proteome</keyword>
<evidence type="ECO:0000313" key="2">
    <source>
        <dbReference type="EMBL" id="KAF2171265.1"/>
    </source>
</evidence>
<gene>
    <name evidence="2" type="ORF">M409DRAFT_50729</name>
</gene>
<dbReference type="Proteomes" id="UP000799537">
    <property type="component" value="Unassembled WGS sequence"/>
</dbReference>
<dbReference type="Pfam" id="PF04749">
    <property type="entry name" value="PLAC8"/>
    <property type="match status" value="1"/>
</dbReference>
<sequence length="170" mass="18437">MSDTWRNGLFSHVCGGDCGTCLGAWFCSPCLYGRAVNRYEKFPDTDKDHYDNVACNGPCWLFFGAGVCCGLQWIPLLFKRGEIRDRFGIRGDGCVDCLASFFCAPCALAQVETELKDRATAAQHGGAPPFGGDIKQGYAPPPQGMSYQPGAPTYQHGAPPYHQPGVPVHQ</sequence>
<reference evidence="2" key="1">
    <citation type="journal article" date="2020" name="Stud. Mycol.">
        <title>101 Dothideomycetes genomes: a test case for predicting lifestyles and emergence of pathogens.</title>
        <authorList>
            <person name="Haridas S."/>
            <person name="Albert R."/>
            <person name="Binder M."/>
            <person name="Bloem J."/>
            <person name="Labutti K."/>
            <person name="Salamov A."/>
            <person name="Andreopoulos B."/>
            <person name="Baker S."/>
            <person name="Barry K."/>
            <person name="Bills G."/>
            <person name="Bluhm B."/>
            <person name="Cannon C."/>
            <person name="Castanera R."/>
            <person name="Culley D."/>
            <person name="Daum C."/>
            <person name="Ezra D."/>
            <person name="Gonzalez J."/>
            <person name="Henrissat B."/>
            <person name="Kuo A."/>
            <person name="Liang C."/>
            <person name="Lipzen A."/>
            <person name="Lutzoni F."/>
            <person name="Magnuson J."/>
            <person name="Mondo S."/>
            <person name="Nolan M."/>
            <person name="Ohm R."/>
            <person name="Pangilinan J."/>
            <person name="Park H.-J."/>
            <person name="Ramirez L."/>
            <person name="Alfaro M."/>
            <person name="Sun H."/>
            <person name="Tritt A."/>
            <person name="Yoshinaga Y."/>
            <person name="Zwiers L.-H."/>
            <person name="Turgeon B."/>
            <person name="Goodwin S."/>
            <person name="Spatafora J."/>
            <person name="Crous P."/>
            <person name="Grigoriev I."/>
        </authorList>
    </citation>
    <scope>NUCLEOTIDE SEQUENCE</scope>
    <source>
        <strain evidence="2">ATCC 36951</strain>
    </source>
</reference>
<name>A0A6A6CW54_ZASCE</name>
<dbReference type="PANTHER" id="PTHR15907">
    <property type="entry name" value="DUF614 FAMILY PROTEIN-RELATED"/>
    <property type="match status" value="1"/>
</dbReference>